<feature type="binding site" evidence="16">
    <location>
        <position position="336"/>
    </location>
    <ligand>
        <name>ATP</name>
        <dbReference type="ChEBI" id="CHEBI:30616"/>
    </ligand>
</feature>
<feature type="binding site" evidence="16">
    <location>
        <position position="147"/>
    </location>
    <ligand>
        <name>Zn(2+)</name>
        <dbReference type="ChEBI" id="CHEBI:29105"/>
    </ligand>
</feature>
<organism evidence="18 19">
    <name type="scientific">Hymenobacter wooponensis</name>
    <dbReference type="NCBI Taxonomy" id="1525360"/>
    <lineage>
        <taxon>Bacteria</taxon>
        <taxon>Pseudomonadati</taxon>
        <taxon>Bacteroidota</taxon>
        <taxon>Cytophagia</taxon>
        <taxon>Cytophagales</taxon>
        <taxon>Hymenobacteraceae</taxon>
        <taxon>Hymenobacter</taxon>
    </lineage>
</organism>
<evidence type="ECO:0000256" key="5">
    <source>
        <dbReference type="ARBA" id="ARBA00022490"/>
    </source>
</evidence>
<dbReference type="Gene3D" id="1.10.730.10">
    <property type="entry name" value="Isoleucyl-tRNA Synthetase, Domain 1"/>
    <property type="match status" value="1"/>
</dbReference>
<dbReference type="PROSITE" id="PS50886">
    <property type="entry name" value="TRBD"/>
    <property type="match status" value="1"/>
</dbReference>
<evidence type="ECO:0000256" key="8">
    <source>
        <dbReference type="ARBA" id="ARBA00022723"/>
    </source>
</evidence>
<dbReference type="InterPro" id="IPR002547">
    <property type="entry name" value="tRNA-bd_dom"/>
</dbReference>
<feature type="short sequence motif" description="'HIGH' region" evidence="16">
    <location>
        <begin position="15"/>
        <end position="25"/>
    </location>
</feature>
<dbReference type="PRINTS" id="PR01041">
    <property type="entry name" value="TRNASYNTHMET"/>
</dbReference>
<keyword evidence="6 16" id="KW-0820">tRNA-binding</keyword>
<dbReference type="HAMAP" id="MF_00098">
    <property type="entry name" value="Met_tRNA_synth_type1"/>
    <property type="match status" value="1"/>
</dbReference>
<dbReference type="InterPro" id="IPR014758">
    <property type="entry name" value="Met-tRNA_synth"/>
</dbReference>
<evidence type="ECO:0000256" key="1">
    <source>
        <dbReference type="ARBA" id="ARBA00003314"/>
    </source>
</evidence>
<comment type="cofactor">
    <cofactor evidence="16">
        <name>Zn(2+)</name>
        <dbReference type="ChEBI" id="CHEBI:29105"/>
    </cofactor>
    <text evidence="16">Binds 1 zinc ion per subunit.</text>
</comment>
<protein>
    <recommendedName>
        <fullName evidence="16">Methionine--tRNA ligase</fullName>
        <ecNumber evidence="16">6.1.1.10</ecNumber>
    </recommendedName>
    <alternativeName>
        <fullName evidence="16">Methionyl-tRNA synthetase</fullName>
        <shortName evidence="16">MetRS</shortName>
    </alternativeName>
</protein>
<feature type="binding site" evidence="16">
    <location>
        <position position="150"/>
    </location>
    <ligand>
        <name>Zn(2+)</name>
        <dbReference type="ChEBI" id="CHEBI:29105"/>
    </ligand>
</feature>
<dbReference type="NCBIfam" id="NF001100">
    <property type="entry name" value="PRK00133.1"/>
    <property type="match status" value="1"/>
</dbReference>
<dbReference type="InterPro" id="IPR001412">
    <property type="entry name" value="aa-tRNA-synth_I_CS"/>
</dbReference>
<dbReference type="Gene3D" id="3.40.50.620">
    <property type="entry name" value="HUPs"/>
    <property type="match status" value="1"/>
</dbReference>
<dbReference type="InterPro" id="IPR023458">
    <property type="entry name" value="Met-tRNA_ligase_1"/>
</dbReference>
<comment type="function">
    <text evidence="1 16">Is required not only for elongation of protein synthesis but also for the initiation of all mRNA translation through initiator tRNA(fMet) aminoacylation.</text>
</comment>
<dbReference type="GO" id="GO:0006431">
    <property type="term" value="P:methionyl-tRNA aminoacylation"/>
    <property type="evidence" value="ECO:0007669"/>
    <property type="project" value="UniProtKB-UniRule"/>
</dbReference>
<keyword evidence="8 16" id="KW-0479">Metal-binding</keyword>
<name>A0A4Z0MVB9_9BACT</name>
<evidence type="ECO:0000256" key="2">
    <source>
        <dbReference type="ARBA" id="ARBA00004496"/>
    </source>
</evidence>
<feature type="binding site" evidence="16">
    <location>
        <position position="160"/>
    </location>
    <ligand>
        <name>Zn(2+)</name>
        <dbReference type="ChEBI" id="CHEBI:29105"/>
    </ligand>
</feature>
<comment type="subcellular location">
    <subcellularLocation>
        <location evidence="2 16">Cytoplasm</location>
    </subcellularLocation>
</comment>
<evidence type="ECO:0000259" key="17">
    <source>
        <dbReference type="PROSITE" id="PS50886"/>
    </source>
</evidence>
<dbReference type="InterPro" id="IPR009080">
    <property type="entry name" value="tRNAsynth_Ia_anticodon-bd"/>
</dbReference>
<dbReference type="CDD" id="cd02800">
    <property type="entry name" value="tRNA_bind_EcMetRS_like"/>
    <property type="match status" value="1"/>
</dbReference>
<evidence type="ECO:0000256" key="3">
    <source>
        <dbReference type="ARBA" id="ARBA00008258"/>
    </source>
</evidence>
<dbReference type="CDD" id="cd07957">
    <property type="entry name" value="Anticodon_Ia_Met"/>
    <property type="match status" value="1"/>
</dbReference>
<proteinExistence type="inferred from homology"/>
<evidence type="ECO:0000256" key="4">
    <source>
        <dbReference type="ARBA" id="ARBA00011738"/>
    </source>
</evidence>
<dbReference type="GO" id="GO:0005829">
    <property type="term" value="C:cytosol"/>
    <property type="evidence" value="ECO:0007669"/>
    <property type="project" value="TreeGrafter"/>
</dbReference>
<evidence type="ECO:0000313" key="19">
    <source>
        <dbReference type="Proteomes" id="UP000298284"/>
    </source>
</evidence>
<dbReference type="SUPFAM" id="SSF50249">
    <property type="entry name" value="Nucleic acid-binding proteins"/>
    <property type="match status" value="1"/>
</dbReference>
<evidence type="ECO:0000256" key="12">
    <source>
        <dbReference type="ARBA" id="ARBA00022884"/>
    </source>
</evidence>
<evidence type="ECO:0000256" key="9">
    <source>
        <dbReference type="ARBA" id="ARBA00022741"/>
    </source>
</evidence>
<feature type="short sequence motif" description="'KMSKS' region" evidence="16">
    <location>
        <begin position="333"/>
        <end position="337"/>
    </location>
</feature>
<dbReference type="CDD" id="cd00814">
    <property type="entry name" value="MetRS_core"/>
    <property type="match status" value="1"/>
</dbReference>
<evidence type="ECO:0000256" key="16">
    <source>
        <dbReference type="HAMAP-Rule" id="MF_00098"/>
    </source>
</evidence>
<comment type="catalytic activity">
    <reaction evidence="15 16">
        <text>tRNA(Met) + L-methionine + ATP = L-methionyl-tRNA(Met) + AMP + diphosphate</text>
        <dbReference type="Rhea" id="RHEA:13481"/>
        <dbReference type="Rhea" id="RHEA-COMP:9667"/>
        <dbReference type="Rhea" id="RHEA-COMP:9698"/>
        <dbReference type="ChEBI" id="CHEBI:30616"/>
        <dbReference type="ChEBI" id="CHEBI:33019"/>
        <dbReference type="ChEBI" id="CHEBI:57844"/>
        <dbReference type="ChEBI" id="CHEBI:78442"/>
        <dbReference type="ChEBI" id="CHEBI:78530"/>
        <dbReference type="ChEBI" id="CHEBI:456215"/>
        <dbReference type="EC" id="6.1.1.10"/>
    </reaction>
</comment>
<dbReference type="InterPro" id="IPR004495">
    <property type="entry name" value="Met-tRNA-synth_bsu_C"/>
</dbReference>
<evidence type="ECO:0000256" key="11">
    <source>
        <dbReference type="ARBA" id="ARBA00022840"/>
    </source>
</evidence>
<evidence type="ECO:0000256" key="10">
    <source>
        <dbReference type="ARBA" id="ARBA00022833"/>
    </source>
</evidence>
<dbReference type="OrthoDB" id="9810191at2"/>
<comment type="subunit">
    <text evidence="4 16">Homodimer.</text>
</comment>
<evidence type="ECO:0000256" key="13">
    <source>
        <dbReference type="ARBA" id="ARBA00022917"/>
    </source>
</evidence>
<dbReference type="PANTHER" id="PTHR45765:SF1">
    <property type="entry name" value="METHIONINE--TRNA LIGASE, CYTOPLASMIC"/>
    <property type="match status" value="1"/>
</dbReference>
<dbReference type="FunFam" id="2.40.50.140:FF:000042">
    <property type="entry name" value="Methionine--tRNA ligase"/>
    <property type="match status" value="1"/>
</dbReference>
<evidence type="ECO:0000256" key="7">
    <source>
        <dbReference type="ARBA" id="ARBA00022598"/>
    </source>
</evidence>
<dbReference type="PROSITE" id="PS00178">
    <property type="entry name" value="AA_TRNA_LIGASE_I"/>
    <property type="match status" value="1"/>
</dbReference>
<keyword evidence="14 16" id="KW-0030">Aminoacyl-tRNA synthetase</keyword>
<evidence type="ECO:0000256" key="15">
    <source>
        <dbReference type="ARBA" id="ARBA00047364"/>
    </source>
</evidence>
<dbReference type="GO" id="GO:0046872">
    <property type="term" value="F:metal ion binding"/>
    <property type="evidence" value="ECO:0007669"/>
    <property type="project" value="UniProtKB-KW"/>
</dbReference>
<dbReference type="FunFam" id="2.20.28.20:FF:000001">
    <property type="entry name" value="Methionine--tRNA ligase"/>
    <property type="match status" value="1"/>
</dbReference>
<comment type="caution">
    <text evidence="18">The sequence shown here is derived from an EMBL/GenBank/DDBJ whole genome shotgun (WGS) entry which is preliminary data.</text>
</comment>
<keyword evidence="10 16" id="KW-0862">Zinc</keyword>
<feature type="binding site" evidence="16">
    <location>
        <position position="163"/>
    </location>
    <ligand>
        <name>Zn(2+)</name>
        <dbReference type="ChEBI" id="CHEBI:29105"/>
    </ligand>
</feature>
<evidence type="ECO:0000313" key="18">
    <source>
        <dbReference type="EMBL" id="TGD83075.1"/>
    </source>
</evidence>
<dbReference type="InterPro" id="IPR014729">
    <property type="entry name" value="Rossmann-like_a/b/a_fold"/>
</dbReference>
<evidence type="ECO:0000256" key="6">
    <source>
        <dbReference type="ARBA" id="ARBA00022555"/>
    </source>
</evidence>
<dbReference type="InterPro" id="IPR012340">
    <property type="entry name" value="NA-bd_OB-fold"/>
</dbReference>
<accession>A0A4Z0MVB9</accession>
<dbReference type="Pfam" id="PF09334">
    <property type="entry name" value="tRNA-synt_1g"/>
    <property type="match status" value="1"/>
</dbReference>
<keyword evidence="12 16" id="KW-0694">RNA-binding</keyword>
<dbReference type="Gene3D" id="2.20.28.20">
    <property type="entry name" value="Methionyl-tRNA synthetase, Zn-domain"/>
    <property type="match status" value="1"/>
</dbReference>
<keyword evidence="5 16" id="KW-0963">Cytoplasm</keyword>
<dbReference type="GO" id="GO:0005524">
    <property type="term" value="F:ATP binding"/>
    <property type="evidence" value="ECO:0007669"/>
    <property type="project" value="UniProtKB-UniRule"/>
</dbReference>
<dbReference type="NCBIfam" id="TIGR00398">
    <property type="entry name" value="metG"/>
    <property type="match status" value="1"/>
</dbReference>
<dbReference type="SUPFAM" id="SSF52374">
    <property type="entry name" value="Nucleotidylyl transferase"/>
    <property type="match status" value="1"/>
</dbReference>
<dbReference type="RefSeq" id="WP_135529227.1">
    <property type="nucleotide sequence ID" value="NZ_SRKZ01000001.1"/>
</dbReference>
<keyword evidence="9 16" id="KW-0547">Nucleotide-binding</keyword>
<dbReference type="SUPFAM" id="SSF47323">
    <property type="entry name" value="Anticodon-binding domain of a subclass of class I aminoacyl-tRNA synthetases"/>
    <property type="match status" value="1"/>
</dbReference>
<dbReference type="InterPro" id="IPR033911">
    <property type="entry name" value="MetRS_core"/>
</dbReference>
<gene>
    <name evidence="16 18" type="primary">metG</name>
    <name evidence="18" type="ORF">EU557_04660</name>
</gene>
<comment type="similarity">
    <text evidence="3 16">Belongs to the class-I aminoacyl-tRNA synthetase family. MetG type 1 subfamily.</text>
</comment>
<reference evidence="18 19" key="1">
    <citation type="submission" date="2019-04" db="EMBL/GenBank/DDBJ databases">
        <authorList>
            <person name="Feng G."/>
            <person name="Zhang J."/>
            <person name="Zhu H."/>
        </authorList>
    </citation>
    <scope>NUCLEOTIDE SEQUENCE [LARGE SCALE GENOMIC DNA]</scope>
    <source>
        <strain evidence="18 19">JCM 19491</strain>
    </source>
</reference>
<dbReference type="Gene3D" id="2.40.50.140">
    <property type="entry name" value="Nucleic acid-binding proteins"/>
    <property type="match status" value="1"/>
</dbReference>
<dbReference type="PANTHER" id="PTHR45765">
    <property type="entry name" value="METHIONINE--TRNA LIGASE"/>
    <property type="match status" value="1"/>
</dbReference>
<keyword evidence="19" id="KW-1185">Reference proteome</keyword>
<keyword evidence="11 16" id="KW-0067">ATP-binding</keyword>
<dbReference type="Pfam" id="PF01588">
    <property type="entry name" value="tRNA_bind"/>
    <property type="match status" value="1"/>
</dbReference>
<dbReference type="Pfam" id="PF19303">
    <property type="entry name" value="Anticodon_3"/>
    <property type="match status" value="1"/>
</dbReference>
<dbReference type="InterPro" id="IPR029038">
    <property type="entry name" value="MetRS_Zn"/>
</dbReference>
<dbReference type="AlphaFoldDB" id="A0A4Z0MVB9"/>
<keyword evidence="7 16" id="KW-0436">Ligase</keyword>
<keyword evidence="13 16" id="KW-0648">Protein biosynthesis</keyword>
<dbReference type="Proteomes" id="UP000298284">
    <property type="component" value="Unassembled WGS sequence"/>
</dbReference>
<dbReference type="InterPro" id="IPR015413">
    <property type="entry name" value="Methionyl/Leucyl_tRNA_Synth"/>
</dbReference>
<sequence length="681" mass="75960">MSSIPQRYTVTAALPYANGPVHIGHLAGVYLPADIYVRYLRAQQRDVKFICGSDEHGVPITIRAQKEGVTPQQVVDKYNAIIRDSFQDFGVSFDIYSRTSSKTHSEVASGFFKKLYEEGKFIEQTSQQYYDEKADQFLADRYIVGTCPNCGNENAYGDQCEKCGSSLSPTELINPRSMLSGNQPVLRETKHWYLPLDQYEPWLREWIVEGHKQDWKTNVYGQCKSWIDQGLHPRAVTRDLDWGVPVPVPGAEGKVLYVWFDAPIGYISATKDLLPDTWETYWKDQGTKLVHFIGKDNIVFHCIIFPAMLKAHGDYILPDNVPANEFLNLEGDKISTSRNWAVWLHEYMQDFPGQADVLRYVLCANAPETKDNDFTWKDFQARNNNELVANLGNFVNRALVLTHKFFGGQVPAAVGFTTEDEDVLGQLREFPQRVGDLIEAYRFRDALNELMNLTRLGNKYLADTEPWKLIKSDEAHTGTVLHVALQLAASLVTLMEPFLPYSAQKLGHMLNLAPGTWPSAGRPDALAAGHQLGEAALLFTKIEDSTVEAQVQKLLDTKKANELAAAVAAPAKPDVSFEDFQTMDLRIGTIVAAEKVAKTKKLLKLSVDLGFDEPRTIVSGIAEHFLPEALVGQQVQVLLNLAPREIKGIQSQGMLLMAENADGVLSLMQPSSPVRPGSGVA</sequence>
<dbReference type="EMBL" id="SRKZ01000001">
    <property type="protein sequence ID" value="TGD83075.1"/>
    <property type="molecule type" value="Genomic_DNA"/>
</dbReference>
<dbReference type="GO" id="GO:0000049">
    <property type="term" value="F:tRNA binding"/>
    <property type="evidence" value="ECO:0007669"/>
    <property type="project" value="UniProtKB-UniRule"/>
</dbReference>
<dbReference type="GO" id="GO:0004825">
    <property type="term" value="F:methionine-tRNA ligase activity"/>
    <property type="evidence" value="ECO:0007669"/>
    <property type="project" value="UniProtKB-UniRule"/>
</dbReference>
<dbReference type="EC" id="6.1.1.10" evidence="16"/>
<evidence type="ECO:0000256" key="14">
    <source>
        <dbReference type="ARBA" id="ARBA00023146"/>
    </source>
</evidence>
<dbReference type="InterPro" id="IPR041872">
    <property type="entry name" value="Anticodon_Met"/>
</dbReference>
<feature type="domain" description="TRNA-binding" evidence="17">
    <location>
        <begin position="579"/>
        <end position="681"/>
    </location>
</feature>
<dbReference type="SUPFAM" id="SSF57770">
    <property type="entry name" value="Methionyl-tRNA synthetase (MetRS), Zn-domain"/>
    <property type="match status" value="1"/>
</dbReference>